<evidence type="ECO:0000313" key="1">
    <source>
        <dbReference type="EMBL" id="KKL06711.1"/>
    </source>
</evidence>
<feature type="non-terminal residue" evidence="1">
    <location>
        <position position="70"/>
    </location>
</feature>
<sequence>MVKHIVVFSRYAIRAVGFGVSLHKMIELSLKELGIDTTFISEYNEIKDIRNSVILFLIKPNIFMSHLSKI</sequence>
<proteinExistence type="predicted"/>
<gene>
    <name evidence="1" type="ORF">LCGC14_2593310</name>
</gene>
<dbReference type="AlphaFoldDB" id="A0A0F9CM47"/>
<reference evidence="1" key="1">
    <citation type="journal article" date="2015" name="Nature">
        <title>Complex archaea that bridge the gap between prokaryotes and eukaryotes.</title>
        <authorList>
            <person name="Spang A."/>
            <person name="Saw J.H."/>
            <person name="Jorgensen S.L."/>
            <person name="Zaremba-Niedzwiedzka K."/>
            <person name="Martijn J."/>
            <person name="Lind A.E."/>
            <person name="van Eijk R."/>
            <person name="Schleper C."/>
            <person name="Guy L."/>
            <person name="Ettema T.J."/>
        </authorList>
    </citation>
    <scope>NUCLEOTIDE SEQUENCE</scope>
</reference>
<organism evidence="1">
    <name type="scientific">marine sediment metagenome</name>
    <dbReference type="NCBI Taxonomy" id="412755"/>
    <lineage>
        <taxon>unclassified sequences</taxon>
        <taxon>metagenomes</taxon>
        <taxon>ecological metagenomes</taxon>
    </lineage>
</organism>
<name>A0A0F9CM47_9ZZZZ</name>
<comment type="caution">
    <text evidence="1">The sequence shown here is derived from an EMBL/GenBank/DDBJ whole genome shotgun (WGS) entry which is preliminary data.</text>
</comment>
<dbReference type="EMBL" id="LAZR01043594">
    <property type="protein sequence ID" value="KKL06711.1"/>
    <property type="molecule type" value="Genomic_DNA"/>
</dbReference>
<accession>A0A0F9CM47</accession>
<protein>
    <submittedName>
        <fullName evidence="1">Uncharacterized protein</fullName>
    </submittedName>
</protein>